<keyword evidence="2" id="KW-1185">Reference proteome</keyword>
<sequence length="52" mass="5778">MIQVTTKTCKYIKENNIGKVHAGHCTDLKSKIELSRVTSVEEVGVGLVLEYN</sequence>
<comment type="caution">
    <text evidence="1">The sequence shown here is derived from an EMBL/GenBank/DDBJ whole genome shotgun (WGS) entry which is preliminary data.</text>
</comment>
<accession>A0ABW8THB9</accession>
<name>A0ABW8THB9_9CLOT</name>
<evidence type="ECO:0000313" key="2">
    <source>
        <dbReference type="Proteomes" id="UP001623592"/>
    </source>
</evidence>
<gene>
    <name evidence="1" type="ORF">ACJDT4_07770</name>
</gene>
<dbReference type="Proteomes" id="UP001623592">
    <property type="component" value="Unassembled WGS sequence"/>
</dbReference>
<protein>
    <submittedName>
        <fullName evidence="1">Uncharacterized protein</fullName>
    </submittedName>
</protein>
<reference evidence="1 2" key="1">
    <citation type="submission" date="2024-11" db="EMBL/GenBank/DDBJ databases">
        <authorList>
            <person name="Heng Y.C."/>
            <person name="Lim A.C.H."/>
            <person name="Lee J.K.Y."/>
            <person name="Kittelmann S."/>
        </authorList>
    </citation>
    <scope>NUCLEOTIDE SEQUENCE [LARGE SCALE GENOMIC DNA]</scope>
    <source>
        <strain evidence="1 2">WILCCON 0114</strain>
    </source>
</reference>
<proteinExistence type="predicted"/>
<organism evidence="1 2">
    <name type="scientific">Clostridium neuense</name>
    <dbReference type="NCBI Taxonomy" id="1728934"/>
    <lineage>
        <taxon>Bacteria</taxon>
        <taxon>Bacillati</taxon>
        <taxon>Bacillota</taxon>
        <taxon>Clostridia</taxon>
        <taxon>Eubacteriales</taxon>
        <taxon>Clostridiaceae</taxon>
        <taxon>Clostridium</taxon>
    </lineage>
</organism>
<evidence type="ECO:0000313" key="1">
    <source>
        <dbReference type="EMBL" id="MFL0250319.1"/>
    </source>
</evidence>
<dbReference type="EMBL" id="JBJIAA010000005">
    <property type="protein sequence ID" value="MFL0250319.1"/>
    <property type="molecule type" value="Genomic_DNA"/>
</dbReference>
<dbReference type="RefSeq" id="WP_406786978.1">
    <property type="nucleotide sequence ID" value="NZ_JBJIAA010000005.1"/>
</dbReference>